<sequence length="213" mass="21510">MKRKATRDGIRRVRSGSVSLGRLLGVAALAGAVLIAGCGTSMDTPAGDDVTSDGTQTWAPTEDLPADDGTPTVHPSPAPEPSLLEPPEAQGDSAWFAAADNACGLAIDMYRSWKAQAGSDAAPEVLALGAASAATQAADTIDAMPQPMSAEALDLRESVVAWATAYRDLALAMDSGTYSEVIAAGDDIEVAADGVRGGAGTAAPSCLAMIHDV</sequence>
<proteinExistence type="predicted"/>
<evidence type="ECO:0008006" key="5">
    <source>
        <dbReference type="Google" id="ProtNLM"/>
    </source>
</evidence>
<name>A0ABP8KKG7_9MICO</name>
<comment type="caution">
    <text evidence="3">The sequence shown here is derived from an EMBL/GenBank/DDBJ whole genome shotgun (WGS) entry which is preliminary data.</text>
</comment>
<reference evidence="4" key="1">
    <citation type="journal article" date="2019" name="Int. J. Syst. Evol. Microbiol.">
        <title>The Global Catalogue of Microorganisms (GCM) 10K type strain sequencing project: providing services to taxonomists for standard genome sequencing and annotation.</title>
        <authorList>
            <consortium name="The Broad Institute Genomics Platform"/>
            <consortium name="The Broad Institute Genome Sequencing Center for Infectious Disease"/>
            <person name="Wu L."/>
            <person name="Ma J."/>
        </authorList>
    </citation>
    <scope>NUCLEOTIDE SEQUENCE [LARGE SCALE GENOMIC DNA]</scope>
    <source>
        <strain evidence="4">JCM 17809</strain>
    </source>
</reference>
<dbReference type="Proteomes" id="UP001500945">
    <property type="component" value="Unassembled WGS sequence"/>
</dbReference>
<keyword evidence="2" id="KW-0812">Transmembrane</keyword>
<keyword evidence="2" id="KW-0472">Membrane</keyword>
<keyword evidence="4" id="KW-1185">Reference proteome</keyword>
<evidence type="ECO:0000256" key="1">
    <source>
        <dbReference type="SAM" id="MobiDB-lite"/>
    </source>
</evidence>
<feature type="transmembrane region" description="Helical" evidence="2">
    <location>
        <begin position="20"/>
        <end position="42"/>
    </location>
</feature>
<dbReference type="RefSeq" id="WP_345206747.1">
    <property type="nucleotide sequence ID" value="NZ_BAABGM010000015.1"/>
</dbReference>
<dbReference type="EMBL" id="BAABGM010000015">
    <property type="protein sequence ID" value="GAA4408683.1"/>
    <property type="molecule type" value="Genomic_DNA"/>
</dbReference>
<evidence type="ECO:0000313" key="3">
    <source>
        <dbReference type="EMBL" id="GAA4408683.1"/>
    </source>
</evidence>
<feature type="region of interest" description="Disordered" evidence="1">
    <location>
        <begin position="45"/>
        <end position="88"/>
    </location>
</feature>
<organism evidence="3 4">
    <name type="scientific">Fodinibacter luteus</name>
    <dbReference type="NCBI Taxonomy" id="552064"/>
    <lineage>
        <taxon>Bacteria</taxon>
        <taxon>Bacillati</taxon>
        <taxon>Actinomycetota</taxon>
        <taxon>Actinomycetes</taxon>
        <taxon>Micrococcales</taxon>
        <taxon>Intrasporangiaceae</taxon>
        <taxon>Fodinibacter (ex Wang et al. 2009)</taxon>
    </lineage>
</organism>
<protein>
    <recommendedName>
        <fullName evidence="5">Lipoprotein</fullName>
    </recommendedName>
</protein>
<evidence type="ECO:0000256" key="2">
    <source>
        <dbReference type="SAM" id="Phobius"/>
    </source>
</evidence>
<accession>A0ABP8KKG7</accession>
<keyword evidence="2" id="KW-1133">Transmembrane helix</keyword>
<gene>
    <name evidence="3" type="ORF">GCM10023168_26430</name>
</gene>
<evidence type="ECO:0000313" key="4">
    <source>
        <dbReference type="Proteomes" id="UP001500945"/>
    </source>
</evidence>